<reference evidence="11 12" key="1">
    <citation type="submission" date="2019-02" db="EMBL/GenBank/DDBJ databases">
        <title>Deep-cultivation of Planctomycetes and their phenomic and genomic characterization uncovers novel biology.</title>
        <authorList>
            <person name="Wiegand S."/>
            <person name="Jogler M."/>
            <person name="Boedeker C."/>
            <person name="Pinto D."/>
            <person name="Vollmers J."/>
            <person name="Rivas-Marin E."/>
            <person name="Kohn T."/>
            <person name="Peeters S.H."/>
            <person name="Heuer A."/>
            <person name="Rast P."/>
            <person name="Oberbeckmann S."/>
            <person name="Bunk B."/>
            <person name="Jeske O."/>
            <person name="Meyerdierks A."/>
            <person name="Storesund J.E."/>
            <person name="Kallscheuer N."/>
            <person name="Luecker S."/>
            <person name="Lage O.M."/>
            <person name="Pohl T."/>
            <person name="Merkel B.J."/>
            <person name="Hornburger P."/>
            <person name="Mueller R.-W."/>
            <person name="Bruemmer F."/>
            <person name="Labrenz M."/>
            <person name="Spormann A.M."/>
            <person name="Op den Camp H."/>
            <person name="Overmann J."/>
            <person name="Amann R."/>
            <person name="Jetten M.S.M."/>
            <person name="Mascher T."/>
            <person name="Medema M.H."/>
            <person name="Devos D.P."/>
            <person name="Kaster A.-K."/>
            <person name="Ovreas L."/>
            <person name="Rohde M."/>
            <person name="Galperin M.Y."/>
            <person name="Jogler C."/>
        </authorList>
    </citation>
    <scope>NUCLEOTIDE SEQUENCE [LARGE SCALE GENOMIC DNA]</scope>
    <source>
        <strain evidence="11 12">Mal4</strain>
    </source>
</reference>
<dbReference type="PANTHER" id="PTHR11557:SF0">
    <property type="entry name" value="PORPHOBILINOGEN DEAMINASE"/>
    <property type="match status" value="1"/>
</dbReference>
<evidence type="ECO:0000259" key="10">
    <source>
        <dbReference type="Pfam" id="PF03900"/>
    </source>
</evidence>
<keyword evidence="12" id="KW-1185">Reference proteome</keyword>
<dbReference type="InterPro" id="IPR022417">
    <property type="entry name" value="Porphobilin_deaminase_N"/>
</dbReference>
<organism evidence="11 12">
    <name type="scientific">Maioricimonas rarisocia</name>
    <dbReference type="NCBI Taxonomy" id="2528026"/>
    <lineage>
        <taxon>Bacteria</taxon>
        <taxon>Pseudomonadati</taxon>
        <taxon>Planctomycetota</taxon>
        <taxon>Planctomycetia</taxon>
        <taxon>Planctomycetales</taxon>
        <taxon>Planctomycetaceae</taxon>
        <taxon>Maioricimonas</taxon>
    </lineage>
</organism>
<dbReference type="InterPro" id="IPR036803">
    <property type="entry name" value="Porphobilinogen_deaminase_C_sf"/>
</dbReference>
<dbReference type="Gene3D" id="3.40.190.10">
    <property type="entry name" value="Periplasmic binding protein-like II"/>
    <property type="match status" value="2"/>
</dbReference>
<dbReference type="EC" id="2.5.1.61" evidence="8"/>
<evidence type="ECO:0000256" key="4">
    <source>
        <dbReference type="ARBA" id="ARBA00011245"/>
    </source>
</evidence>
<gene>
    <name evidence="8 11" type="primary">hemC</name>
    <name evidence="11" type="ORF">Mal4_01890</name>
</gene>
<comment type="subunit">
    <text evidence="4 8">Monomer.</text>
</comment>
<dbReference type="AlphaFoldDB" id="A0A517Z094"/>
<evidence type="ECO:0000256" key="8">
    <source>
        <dbReference type="HAMAP-Rule" id="MF_00260"/>
    </source>
</evidence>
<evidence type="ECO:0000256" key="2">
    <source>
        <dbReference type="ARBA" id="ARBA00004735"/>
    </source>
</evidence>
<comment type="pathway">
    <text evidence="2">Porphyrin-containing compound metabolism; protoporphyrin-IX biosynthesis; coproporphyrinogen-III from 5-aminolevulinate: step 2/4.</text>
</comment>
<feature type="modified residue" description="S-(dipyrrolylmethanemethyl)cysteine" evidence="8">
    <location>
        <position position="249"/>
    </location>
</feature>
<dbReference type="PIRSF" id="PIRSF001438">
    <property type="entry name" value="4pyrrol_synth_OHMeBilane_synth"/>
    <property type="match status" value="1"/>
</dbReference>
<protein>
    <recommendedName>
        <fullName evidence="8">Porphobilinogen deaminase</fullName>
        <shortName evidence="8">PBG</shortName>
        <ecNumber evidence="8">2.5.1.61</ecNumber>
    </recommendedName>
    <alternativeName>
        <fullName evidence="8">Hydroxymethylbilane synthase</fullName>
        <shortName evidence="8">HMBS</shortName>
    </alternativeName>
    <alternativeName>
        <fullName evidence="8">Pre-uroporphyrinogen synthase</fullName>
    </alternativeName>
</protein>
<comment type="catalytic activity">
    <reaction evidence="7 8">
        <text>4 porphobilinogen + H2O = hydroxymethylbilane + 4 NH4(+)</text>
        <dbReference type="Rhea" id="RHEA:13185"/>
        <dbReference type="ChEBI" id="CHEBI:15377"/>
        <dbReference type="ChEBI" id="CHEBI:28938"/>
        <dbReference type="ChEBI" id="CHEBI:57845"/>
        <dbReference type="ChEBI" id="CHEBI:58126"/>
        <dbReference type="EC" id="2.5.1.61"/>
    </reaction>
</comment>
<accession>A0A517Z094</accession>
<comment type="similarity">
    <text evidence="3 8">Belongs to the HMBS family.</text>
</comment>
<dbReference type="FunFam" id="3.40.190.10:FF:000005">
    <property type="entry name" value="Porphobilinogen deaminase"/>
    <property type="match status" value="1"/>
</dbReference>
<dbReference type="NCBIfam" id="TIGR00212">
    <property type="entry name" value="hemC"/>
    <property type="match status" value="1"/>
</dbReference>
<evidence type="ECO:0000256" key="7">
    <source>
        <dbReference type="ARBA" id="ARBA00048169"/>
    </source>
</evidence>
<dbReference type="HAMAP" id="MF_00260">
    <property type="entry name" value="Porphobil_deam"/>
    <property type="match status" value="1"/>
</dbReference>
<dbReference type="PANTHER" id="PTHR11557">
    <property type="entry name" value="PORPHOBILINOGEN DEAMINASE"/>
    <property type="match status" value="1"/>
</dbReference>
<dbReference type="SUPFAM" id="SSF54782">
    <property type="entry name" value="Porphobilinogen deaminase (hydroxymethylbilane synthase), C-terminal domain"/>
    <property type="match status" value="1"/>
</dbReference>
<evidence type="ECO:0000256" key="1">
    <source>
        <dbReference type="ARBA" id="ARBA00002869"/>
    </source>
</evidence>
<dbReference type="InterPro" id="IPR022418">
    <property type="entry name" value="Porphobilinogen_deaminase_C"/>
</dbReference>
<evidence type="ECO:0000256" key="3">
    <source>
        <dbReference type="ARBA" id="ARBA00005638"/>
    </source>
</evidence>
<dbReference type="Gene3D" id="3.30.160.40">
    <property type="entry name" value="Porphobilinogen deaminase, C-terminal domain"/>
    <property type="match status" value="1"/>
</dbReference>
<dbReference type="GO" id="GO:0006782">
    <property type="term" value="P:protoporphyrinogen IX biosynthetic process"/>
    <property type="evidence" value="ECO:0007669"/>
    <property type="project" value="UniProtKB-UniRule"/>
</dbReference>
<dbReference type="FunFam" id="3.40.190.10:FF:000086">
    <property type="entry name" value="Probable porphobilinogen deaminase"/>
    <property type="match status" value="1"/>
</dbReference>
<feature type="domain" description="Porphobilinogen deaminase C-terminal" evidence="10">
    <location>
        <begin position="234"/>
        <end position="304"/>
    </location>
</feature>
<sequence length="319" mass="33997">MTASTSKRTVRIATRASSLAMWQAEHVAGLLAAQRPDVTVEIVKISTRGDRDLKEPLHAMGGQGVFTREVQHAVLDGRTDLAVHSLKDLPTQSAEGLCLAGVPERGPRFDALVLPAGAGVGSFEELPEGARIGTGSLRRRAQLLHVRNDLEMLEIRGNVETRLRKLDEGEYDALIMAVAGLERLGLQDRISQVLEPPLMLPAVGQAALGIECRDDDEEVIGMLAAISDPVARAEVVAERACLATLRAGCHAPVGTLTRLDLESRTLTIDAVVLSADGQQRVDASESGSVADADVCGRRVAEALRENGAEALLTPETDND</sequence>
<keyword evidence="5 8" id="KW-0808">Transferase</keyword>
<dbReference type="Proteomes" id="UP000320496">
    <property type="component" value="Chromosome"/>
</dbReference>
<dbReference type="Pfam" id="PF01379">
    <property type="entry name" value="Porphobil_deam"/>
    <property type="match status" value="1"/>
</dbReference>
<dbReference type="SUPFAM" id="SSF53850">
    <property type="entry name" value="Periplasmic binding protein-like II"/>
    <property type="match status" value="1"/>
</dbReference>
<feature type="domain" description="Porphobilinogen deaminase N-terminal" evidence="9">
    <location>
        <begin position="10"/>
        <end position="219"/>
    </location>
</feature>
<name>A0A517Z094_9PLAN</name>
<comment type="function">
    <text evidence="1 8">Tetrapolymerization of the monopyrrole PBG into the hydroxymethylbilane pre-uroporphyrinogen in several discrete steps.</text>
</comment>
<dbReference type="EMBL" id="CP036275">
    <property type="protein sequence ID" value="QDU35907.1"/>
    <property type="molecule type" value="Genomic_DNA"/>
</dbReference>
<dbReference type="KEGG" id="mri:Mal4_01890"/>
<dbReference type="GO" id="GO:0005737">
    <property type="term" value="C:cytoplasm"/>
    <property type="evidence" value="ECO:0007669"/>
    <property type="project" value="UniProtKB-UniRule"/>
</dbReference>
<evidence type="ECO:0000259" key="9">
    <source>
        <dbReference type="Pfam" id="PF01379"/>
    </source>
</evidence>
<comment type="cofactor">
    <cofactor evidence="8">
        <name>dipyrromethane</name>
        <dbReference type="ChEBI" id="CHEBI:60342"/>
    </cofactor>
    <text evidence="8">Binds 1 dipyrromethane group covalently.</text>
</comment>
<evidence type="ECO:0000313" key="11">
    <source>
        <dbReference type="EMBL" id="QDU35907.1"/>
    </source>
</evidence>
<dbReference type="GO" id="GO:0004418">
    <property type="term" value="F:hydroxymethylbilane synthase activity"/>
    <property type="evidence" value="ECO:0007669"/>
    <property type="project" value="UniProtKB-UniRule"/>
</dbReference>
<keyword evidence="6 8" id="KW-0627">Porphyrin biosynthesis</keyword>
<dbReference type="PRINTS" id="PR00151">
    <property type="entry name" value="PORPHBDMNASE"/>
</dbReference>
<proteinExistence type="inferred from homology"/>
<comment type="miscellaneous">
    <text evidence="8">The porphobilinogen subunits are added to the dipyrromethane group.</text>
</comment>
<dbReference type="RefSeq" id="WP_197443970.1">
    <property type="nucleotide sequence ID" value="NZ_CP036275.1"/>
</dbReference>
<evidence type="ECO:0000313" key="12">
    <source>
        <dbReference type="Proteomes" id="UP000320496"/>
    </source>
</evidence>
<evidence type="ECO:0000256" key="5">
    <source>
        <dbReference type="ARBA" id="ARBA00022679"/>
    </source>
</evidence>
<dbReference type="Pfam" id="PF03900">
    <property type="entry name" value="Porphobil_deamC"/>
    <property type="match status" value="1"/>
</dbReference>
<dbReference type="InterPro" id="IPR000860">
    <property type="entry name" value="HemC"/>
</dbReference>
<evidence type="ECO:0000256" key="6">
    <source>
        <dbReference type="ARBA" id="ARBA00023244"/>
    </source>
</evidence>